<sequence>MACSAELVQQDAESDRNASTSSRIPCKKVNDEREIFYCGSHFEGPCNSAIHRSRRQHGPMSGQSNLPARQHTSTRPLTHQSTRNTSDRGSSSQDLLSRDTQHFSVQSSHQSFTPAQHKQPLPNQQHQDVNTLPFPNYRLTPDAQPPRIYHPPPRTNCYQLDRFLDERPDFRSAAYSKNQVSFHYGRIERTERTRKHHHALKVRIGSLQGSIER</sequence>
<proteinExistence type="predicted"/>
<dbReference type="Proteomes" id="UP000235786">
    <property type="component" value="Unassembled WGS sequence"/>
</dbReference>
<protein>
    <submittedName>
        <fullName evidence="2">Uncharacterized protein</fullName>
    </submittedName>
</protein>
<dbReference type="EMBL" id="KZ613939">
    <property type="protein sequence ID" value="PMD46091.1"/>
    <property type="molecule type" value="Genomic_DNA"/>
</dbReference>
<feature type="region of interest" description="Disordered" evidence="1">
    <location>
        <begin position="49"/>
        <end position="135"/>
    </location>
</feature>
<name>A0A2J6S5Q3_HYAVF</name>
<evidence type="ECO:0000313" key="3">
    <source>
        <dbReference type="Proteomes" id="UP000235786"/>
    </source>
</evidence>
<feature type="compositionally biased region" description="Polar residues" evidence="1">
    <location>
        <begin position="61"/>
        <end position="95"/>
    </location>
</feature>
<evidence type="ECO:0000256" key="1">
    <source>
        <dbReference type="SAM" id="MobiDB-lite"/>
    </source>
</evidence>
<organism evidence="2 3">
    <name type="scientific">Hyaloscypha variabilis (strain UAMH 11265 / GT02V1 / F)</name>
    <name type="common">Meliniomyces variabilis</name>
    <dbReference type="NCBI Taxonomy" id="1149755"/>
    <lineage>
        <taxon>Eukaryota</taxon>
        <taxon>Fungi</taxon>
        <taxon>Dikarya</taxon>
        <taxon>Ascomycota</taxon>
        <taxon>Pezizomycotina</taxon>
        <taxon>Leotiomycetes</taxon>
        <taxon>Helotiales</taxon>
        <taxon>Hyaloscyphaceae</taxon>
        <taxon>Hyaloscypha</taxon>
        <taxon>Hyaloscypha variabilis</taxon>
    </lineage>
</organism>
<dbReference type="OrthoDB" id="10567897at2759"/>
<feature type="region of interest" description="Disordered" evidence="1">
    <location>
        <begin position="1"/>
        <end position="26"/>
    </location>
</feature>
<feature type="compositionally biased region" description="Polar residues" evidence="1">
    <location>
        <begin position="113"/>
        <end position="130"/>
    </location>
</feature>
<keyword evidence="3" id="KW-1185">Reference proteome</keyword>
<dbReference type="AlphaFoldDB" id="A0A2J6S5Q3"/>
<accession>A0A2J6S5Q3</accession>
<gene>
    <name evidence="2" type="ORF">L207DRAFT_507035</name>
</gene>
<feature type="compositionally biased region" description="Low complexity" evidence="1">
    <location>
        <begin position="102"/>
        <end position="112"/>
    </location>
</feature>
<evidence type="ECO:0000313" key="2">
    <source>
        <dbReference type="EMBL" id="PMD46091.1"/>
    </source>
</evidence>
<reference evidence="2 3" key="1">
    <citation type="submission" date="2016-04" db="EMBL/GenBank/DDBJ databases">
        <title>A degradative enzymes factory behind the ericoid mycorrhizal symbiosis.</title>
        <authorList>
            <consortium name="DOE Joint Genome Institute"/>
            <person name="Martino E."/>
            <person name="Morin E."/>
            <person name="Grelet G."/>
            <person name="Kuo A."/>
            <person name="Kohler A."/>
            <person name="Daghino S."/>
            <person name="Barry K."/>
            <person name="Choi C."/>
            <person name="Cichocki N."/>
            <person name="Clum A."/>
            <person name="Copeland A."/>
            <person name="Hainaut M."/>
            <person name="Haridas S."/>
            <person name="Labutti K."/>
            <person name="Lindquist E."/>
            <person name="Lipzen A."/>
            <person name="Khouja H.-R."/>
            <person name="Murat C."/>
            <person name="Ohm R."/>
            <person name="Olson A."/>
            <person name="Spatafora J."/>
            <person name="Veneault-Fourrey C."/>
            <person name="Henrissat B."/>
            <person name="Grigoriev I."/>
            <person name="Martin F."/>
            <person name="Perotto S."/>
        </authorList>
    </citation>
    <scope>NUCLEOTIDE SEQUENCE [LARGE SCALE GENOMIC DNA]</scope>
    <source>
        <strain evidence="2 3">F</strain>
    </source>
</reference>